<proteinExistence type="predicted"/>
<evidence type="ECO:0000313" key="2">
    <source>
        <dbReference type="Proteomes" id="UP000308652"/>
    </source>
</evidence>
<protein>
    <submittedName>
        <fullName evidence="1">Uncharacterized protein</fullName>
    </submittedName>
</protein>
<evidence type="ECO:0000313" key="1">
    <source>
        <dbReference type="EMBL" id="TFK40485.1"/>
    </source>
</evidence>
<keyword evidence="2" id="KW-1185">Reference proteome</keyword>
<dbReference type="EMBL" id="ML213596">
    <property type="protein sequence ID" value="TFK40485.1"/>
    <property type="molecule type" value="Genomic_DNA"/>
</dbReference>
<gene>
    <name evidence="1" type="ORF">BDQ12DRAFT_679511</name>
</gene>
<dbReference type="AlphaFoldDB" id="A0A5C3M746"/>
<organism evidence="1 2">
    <name type="scientific">Crucibulum laeve</name>
    <dbReference type="NCBI Taxonomy" id="68775"/>
    <lineage>
        <taxon>Eukaryota</taxon>
        <taxon>Fungi</taxon>
        <taxon>Dikarya</taxon>
        <taxon>Basidiomycota</taxon>
        <taxon>Agaricomycotina</taxon>
        <taxon>Agaricomycetes</taxon>
        <taxon>Agaricomycetidae</taxon>
        <taxon>Agaricales</taxon>
        <taxon>Agaricineae</taxon>
        <taxon>Nidulariaceae</taxon>
        <taxon>Crucibulum</taxon>
    </lineage>
</organism>
<reference evidence="1 2" key="1">
    <citation type="journal article" date="2019" name="Nat. Ecol. Evol.">
        <title>Megaphylogeny resolves global patterns of mushroom evolution.</title>
        <authorList>
            <person name="Varga T."/>
            <person name="Krizsan K."/>
            <person name="Foldi C."/>
            <person name="Dima B."/>
            <person name="Sanchez-Garcia M."/>
            <person name="Sanchez-Ramirez S."/>
            <person name="Szollosi G.J."/>
            <person name="Szarkandi J.G."/>
            <person name="Papp V."/>
            <person name="Albert L."/>
            <person name="Andreopoulos W."/>
            <person name="Angelini C."/>
            <person name="Antonin V."/>
            <person name="Barry K.W."/>
            <person name="Bougher N.L."/>
            <person name="Buchanan P."/>
            <person name="Buyck B."/>
            <person name="Bense V."/>
            <person name="Catcheside P."/>
            <person name="Chovatia M."/>
            <person name="Cooper J."/>
            <person name="Damon W."/>
            <person name="Desjardin D."/>
            <person name="Finy P."/>
            <person name="Geml J."/>
            <person name="Haridas S."/>
            <person name="Hughes K."/>
            <person name="Justo A."/>
            <person name="Karasinski D."/>
            <person name="Kautmanova I."/>
            <person name="Kiss B."/>
            <person name="Kocsube S."/>
            <person name="Kotiranta H."/>
            <person name="LaButti K.M."/>
            <person name="Lechner B.E."/>
            <person name="Liimatainen K."/>
            <person name="Lipzen A."/>
            <person name="Lukacs Z."/>
            <person name="Mihaltcheva S."/>
            <person name="Morgado L.N."/>
            <person name="Niskanen T."/>
            <person name="Noordeloos M.E."/>
            <person name="Ohm R.A."/>
            <person name="Ortiz-Santana B."/>
            <person name="Ovrebo C."/>
            <person name="Racz N."/>
            <person name="Riley R."/>
            <person name="Savchenko A."/>
            <person name="Shiryaev A."/>
            <person name="Soop K."/>
            <person name="Spirin V."/>
            <person name="Szebenyi C."/>
            <person name="Tomsovsky M."/>
            <person name="Tulloss R.E."/>
            <person name="Uehling J."/>
            <person name="Grigoriev I.V."/>
            <person name="Vagvolgyi C."/>
            <person name="Papp T."/>
            <person name="Martin F.M."/>
            <person name="Miettinen O."/>
            <person name="Hibbett D.S."/>
            <person name="Nagy L.G."/>
        </authorList>
    </citation>
    <scope>NUCLEOTIDE SEQUENCE [LARGE SCALE GENOMIC DNA]</scope>
    <source>
        <strain evidence="1 2">CBS 166.37</strain>
    </source>
</reference>
<dbReference type="Proteomes" id="UP000308652">
    <property type="component" value="Unassembled WGS sequence"/>
</dbReference>
<sequence length="61" mass="6738">MMSCCVISGPAPDVTRALRNHCSSPSRILGTNSCSTSFGLPRIPTYRFHRSQEHLYLLSIA</sequence>
<accession>A0A5C3M746</accession>
<name>A0A5C3M746_9AGAR</name>